<dbReference type="AlphaFoldDB" id="A0AAV2GG88"/>
<proteinExistence type="predicted"/>
<sequence>MRGALSSLLEVCCLIGRILYTAITVVLEVAIANQNKENGPLTAQSASGVCKGNPVEQDPRLAKVLDPSATCVAVISRKRRQAAADLTSCVPVVKRRRRPILWKFHLPSAEELGKSEKEEDIPLTQTVPCKPRFSRNWDMSDPGTPVPIVLRSRYGASGIRETGGNNTPDTAPPSFPVVDLWPPTVLSWNHLNKTRRNVPLQSELNMDRGVTPKTSTHSVFCKKSFFAVAAVGSPVSVKLRPRDGASWNSKRCGDGPPEPMAVPGPAVTLRQRTRELKLPARPVGLQRPGCFGRSPSIWCISTEISLDRTRTAPGFQKI</sequence>
<protein>
    <submittedName>
        <fullName evidence="2">Uncharacterized protein</fullName>
    </submittedName>
</protein>
<keyword evidence="3" id="KW-1185">Reference proteome</keyword>
<evidence type="ECO:0000256" key="1">
    <source>
        <dbReference type="SAM" id="SignalP"/>
    </source>
</evidence>
<organism evidence="2 3">
    <name type="scientific">Linum trigynum</name>
    <dbReference type="NCBI Taxonomy" id="586398"/>
    <lineage>
        <taxon>Eukaryota</taxon>
        <taxon>Viridiplantae</taxon>
        <taxon>Streptophyta</taxon>
        <taxon>Embryophyta</taxon>
        <taxon>Tracheophyta</taxon>
        <taxon>Spermatophyta</taxon>
        <taxon>Magnoliopsida</taxon>
        <taxon>eudicotyledons</taxon>
        <taxon>Gunneridae</taxon>
        <taxon>Pentapetalae</taxon>
        <taxon>rosids</taxon>
        <taxon>fabids</taxon>
        <taxon>Malpighiales</taxon>
        <taxon>Linaceae</taxon>
        <taxon>Linum</taxon>
    </lineage>
</organism>
<name>A0AAV2GG88_9ROSI</name>
<accession>A0AAV2GG88</accession>
<evidence type="ECO:0000313" key="3">
    <source>
        <dbReference type="Proteomes" id="UP001497516"/>
    </source>
</evidence>
<dbReference type="EMBL" id="OZ034821">
    <property type="protein sequence ID" value="CAL1408470.1"/>
    <property type="molecule type" value="Genomic_DNA"/>
</dbReference>
<reference evidence="2 3" key="1">
    <citation type="submission" date="2024-04" db="EMBL/GenBank/DDBJ databases">
        <authorList>
            <person name="Fracassetti M."/>
        </authorList>
    </citation>
    <scope>NUCLEOTIDE SEQUENCE [LARGE SCALE GENOMIC DNA]</scope>
</reference>
<dbReference type="Proteomes" id="UP001497516">
    <property type="component" value="Chromosome 8"/>
</dbReference>
<feature type="signal peptide" evidence="1">
    <location>
        <begin position="1"/>
        <end position="24"/>
    </location>
</feature>
<evidence type="ECO:0000313" key="2">
    <source>
        <dbReference type="EMBL" id="CAL1408470.1"/>
    </source>
</evidence>
<gene>
    <name evidence="2" type="ORF">LTRI10_LOCUS48057</name>
</gene>
<feature type="chain" id="PRO_5043943044" evidence="1">
    <location>
        <begin position="25"/>
        <end position="318"/>
    </location>
</feature>
<keyword evidence="1" id="KW-0732">Signal</keyword>